<dbReference type="AlphaFoldDB" id="A0A8J4W4R9"/>
<organism evidence="2 3">
    <name type="scientific">Castanea mollissima</name>
    <name type="common">Chinese chestnut</name>
    <dbReference type="NCBI Taxonomy" id="60419"/>
    <lineage>
        <taxon>Eukaryota</taxon>
        <taxon>Viridiplantae</taxon>
        <taxon>Streptophyta</taxon>
        <taxon>Embryophyta</taxon>
        <taxon>Tracheophyta</taxon>
        <taxon>Spermatophyta</taxon>
        <taxon>Magnoliopsida</taxon>
        <taxon>eudicotyledons</taxon>
        <taxon>Gunneridae</taxon>
        <taxon>Pentapetalae</taxon>
        <taxon>rosids</taxon>
        <taxon>fabids</taxon>
        <taxon>Fagales</taxon>
        <taxon>Fagaceae</taxon>
        <taxon>Castanea</taxon>
    </lineage>
</organism>
<accession>A0A8J4W4R9</accession>
<feature type="signal peptide" evidence="1">
    <location>
        <begin position="1"/>
        <end position="32"/>
    </location>
</feature>
<comment type="caution">
    <text evidence="2">The sequence shown here is derived from an EMBL/GenBank/DDBJ whole genome shotgun (WGS) entry which is preliminary data.</text>
</comment>
<evidence type="ECO:0000256" key="1">
    <source>
        <dbReference type="SAM" id="SignalP"/>
    </source>
</evidence>
<reference evidence="2" key="1">
    <citation type="submission" date="2020-03" db="EMBL/GenBank/DDBJ databases">
        <title>Castanea mollissima Vanexum genome sequencing.</title>
        <authorList>
            <person name="Staton M."/>
        </authorList>
    </citation>
    <scope>NUCLEOTIDE SEQUENCE</scope>
    <source>
        <tissue evidence="2">Leaf</tissue>
    </source>
</reference>
<evidence type="ECO:0000313" key="2">
    <source>
        <dbReference type="EMBL" id="KAF3971711.1"/>
    </source>
</evidence>
<proteinExistence type="predicted"/>
<feature type="chain" id="PRO_5035197581" evidence="1">
    <location>
        <begin position="33"/>
        <end position="103"/>
    </location>
</feature>
<keyword evidence="3" id="KW-1185">Reference proteome</keyword>
<protein>
    <submittedName>
        <fullName evidence="2">Uncharacterized protein</fullName>
    </submittedName>
</protein>
<dbReference type="Proteomes" id="UP000737018">
    <property type="component" value="Unassembled WGS sequence"/>
</dbReference>
<name>A0A8J4W4R9_9ROSI</name>
<evidence type="ECO:0000313" key="3">
    <source>
        <dbReference type="Proteomes" id="UP000737018"/>
    </source>
</evidence>
<keyword evidence="1" id="KW-0732">Signal</keyword>
<dbReference type="EMBL" id="JRKL02000403">
    <property type="protein sequence ID" value="KAF3971711.1"/>
    <property type="molecule type" value="Genomic_DNA"/>
</dbReference>
<sequence>MGMGVSFEVRLLGLRRLVLLLRLGLELRFGDGLDLGFPLAEVAGEECEGDQTAEKDRNGHNCKNRIHFASGDRIEVTCLVVWITTDEDDEIEVEMAGVYTLDV</sequence>
<gene>
    <name evidence="2" type="ORF">CMV_004727</name>
</gene>